<evidence type="ECO:0000259" key="1">
    <source>
        <dbReference type="Pfam" id="PF12937"/>
    </source>
</evidence>
<reference evidence="2" key="2">
    <citation type="submission" date="2017-06" db="EMBL/GenBank/DDBJ databases">
        <title>WGS assembly of Brachypodium distachyon.</title>
        <authorList>
            <consortium name="The International Brachypodium Initiative"/>
            <person name="Lucas S."/>
            <person name="Harmon-Smith M."/>
            <person name="Lail K."/>
            <person name="Tice H."/>
            <person name="Grimwood J."/>
            <person name="Bruce D."/>
            <person name="Barry K."/>
            <person name="Shu S."/>
            <person name="Lindquist E."/>
            <person name="Wang M."/>
            <person name="Pitluck S."/>
            <person name="Vogel J.P."/>
            <person name="Garvin D.F."/>
            <person name="Mockler T.C."/>
            <person name="Schmutz J."/>
            <person name="Rokhsar D."/>
            <person name="Bevan M.W."/>
        </authorList>
    </citation>
    <scope>NUCLEOTIDE SEQUENCE</scope>
    <source>
        <strain evidence="2">Bd21</strain>
    </source>
</reference>
<accession>A0A0Q3GJW1</accession>
<dbReference type="Gramene" id="KQK10709">
    <property type="protein sequence ID" value="KQK10709"/>
    <property type="gene ID" value="BRADI_2g56033v3"/>
</dbReference>
<feature type="non-terminal residue" evidence="2">
    <location>
        <position position="1"/>
    </location>
</feature>
<dbReference type="AlphaFoldDB" id="A0A0Q3GJW1"/>
<reference evidence="2 3" key="1">
    <citation type="journal article" date="2010" name="Nature">
        <title>Genome sequencing and analysis of the model grass Brachypodium distachyon.</title>
        <authorList>
            <consortium name="International Brachypodium Initiative"/>
        </authorList>
    </citation>
    <scope>NUCLEOTIDE SEQUENCE [LARGE SCALE GENOMIC DNA]</scope>
    <source>
        <strain evidence="2 3">Bd21</strain>
    </source>
</reference>
<gene>
    <name evidence="2" type="ORF">BRADI_2g56033v3</name>
</gene>
<dbReference type="SUPFAM" id="SSF81383">
    <property type="entry name" value="F-box domain"/>
    <property type="match status" value="1"/>
</dbReference>
<dbReference type="OrthoDB" id="693649at2759"/>
<dbReference type="PANTHER" id="PTHR32133">
    <property type="entry name" value="OS07G0120400 PROTEIN"/>
    <property type="match status" value="1"/>
</dbReference>
<dbReference type="Pfam" id="PF12937">
    <property type="entry name" value="F-box-like"/>
    <property type="match status" value="1"/>
</dbReference>
<feature type="domain" description="F-box" evidence="1">
    <location>
        <begin position="11"/>
        <end position="41"/>
    </location>
</feature>
<dbReference type="InParanoid" id="A0A0Q3GJW1"/>
<dbReference type="Gene3D" id="1.20.1280.50">
    <property type="match status" value="1"/>
</dbReference>
<keyword evidence="4" id="KW-1185">Reference proteome</keyword>
<dbReference type="Proteomes" id="UP000008810">
    <property type="component" value="Chromosome 2"/>
</dbReference>
<organism evidence="2">
    <name type="scientific">Brachypodium distachyon</name>
    <name type="common">Purple false brome</name>
    <name type="synonym">Trachynia distachya</name>
    <dbReference type="NCBI Taxonomy" id="15368"/>
    <lineage>
        <taxon>Eukaryota</taxon>
        <taxon>Viridiplantae</taxon>
        <taxon>Streptophyta</taxon>
        <taxon>Embryophyta</taxon>
        <taxon>Tracheophyta</taxon>
        <taxon>Spermatophyta</taxon>
        <taxon>Magnoliopsida</taxon>
        <taxon>Liliopsida</taxon>
        <taxon>Poales</taxon>
        <taxon>Poaceae</taxon>
        <taxon>BOP clade</taxon>
        <taxon>Pooideae</taxon>
        <taxon>Stipodae</taxon>
        <taxon>Brachypodieae</taxon>
        <taxon>Brachypodium</taxon>
    </lineage>
</organism>
<sequence length="220" mass="25637">QINDDRRGSSSLPPYLLRASLVCKRWRRLTTDPKLLRRFRIHHRRPPVLGFFSSDYGVISFRSKRFSLRVDDHEDWRLLECRHGRVLLVNNKQRQIMVWDPITGDQRLVAVPPEFYIVRTGAVLCPAGDQGHVHGSCHSSPFKVVLLCINKNYDQAVDINIVTIDTESPVMLLHYAEDMHAIPLHVHPSIFMLHLESMQSRELFKHDGVRTYHPFTSFYT</sequence>
<reference evidence="3" key="3">
    <citation type="submission" date="2018-08" db="UniProtKB">
        <authorList>
            <consortium name="EnsemblPlants"/>
        </authorList>
    </citation>
    <scope>IDENTIFICATION</scope>
    <source>
        <strain evidence="3">cv. Bd21</strain>
    </source>
</reference>
<dbReference type="InterPro" id="IPR036047">
    <property type="entry name" value="F-box-like_dom_sf"/>
</dbReference>
<evidence type="ECO:0000313" key="3">
    <source>
        <dbReference type="EnsemblPlants" id="KQK10709"/>
    </source>
</evidence>
<name>A0A0Q3GJW1_BRADI</name>
<dbReference type="EMBL" id="CM000881">
    <property type="protein sequence ID" value="KQK10709.2"/>
    <property type="molecule type" value="Genomic_DNA"/>
</dbReference>
<evidence type="ECO:0000313" key="2">
    <source>
        <dbReference type="EMBL" id="KQK10709.2"/>
    </source>
</evidence>
<evidence type="ECO:0000313" key="4">
    <source>
        <dbReference type="Proteomes" id="UP000008810"/>
    </source>
</evidence>
<dbReference type="InterPro" id="IPR001810">
    <property type="entry name" value="F-box_dom"/>
</dbReference>
<protein>
    <recommendedName>
        <fullName evidence="1">F-box domain-containing protein</fullName>
    </recommendedName>
</protein>
<dbReference type="EnsemblPlants" id="KQK10709">
    <property type="protein sequence ID" value="KQK10709"/>
    <property type="gene ID" value="BRADI_2g56033v3"/>
</dbReference>
<proteinExistence type="predicted"/>
<dbReference type="PANTHER" id="PTHR32133:SF266">
    <property type="entry name" value="F-BOX DOMAIN-CONTAINING PROTEIN"/>
    <property type="match status" value="1"/>
</dbReference>